<evidence type="ECO:0000313" key="3">
    <source>
        <dbReference type="Proteomes" id="UP000325440"/>
    </source>
</evidence>
<reference evidence="2 3" key="1">
    <citation type="submission" date="2019-08" db="EMBL/GenBank/DDBJ databases">
        <authorList>
            <person name="Alioto T."/>
            <person name="Alioto T."/>
            <person name="Gomez Garrido J."/>
        </authorList>
    </citation>
    <scope>NUCLEOTIDE SEQUENCE [LARGE SCALE GENOMIC DNA]</scope>
</reference>
<gene>
    <name evidence="2" type="ORF">CINCED_3A002187</name>
</gene>
<dbReference type="AlphaFoldDB" id="A0A5E4MB50"/>
<name>A0A5E4MB50_9HEMI</name>
<evidence type="ECO:0000313" key="2">
    <source>
        <dbReference type="EMBL" id="VVC27597.1"/>
    </source>
</evidence>
<proteinExistence type="predicted"/>
<keyword evidence="3" id="KW-1185">Reference proteome</keyword>
<keyword evidence="1" id="KW-0175">Coiled coil</keyword>
<evidence type="ECO:0000256" key="1">
    <source>
        <dbReference type="SAM" id="Coils"/>
    </source>
</evidence>
<protein>
    <submittedName>
        <fullName evidence="2">Uncharacterized protein</fullName>
    </submittedName>
</protein>
<organism evidence="2 3">
    <name type="scientific">Cinara cedri</name>
    <dbReference type="NCBI Taxonomy" id="506608"/>
    <lineage>
        <taxon>Eukaryota</taxon>
        <taxon>Metazoa</taxon>
        <taxon>Ecdysozoa</taxon>
        <taxon>Arthropoda</taxon>
        <taxon>Hexapoda</taxon>
        <taxon>Insecta</taxon>
        <taxon>Pterygota</taxon>
        <taxon>Neoptera</taxon>
        <taxon>Paraneoptera</taxon>
        <taxon>Hemiptera</taxon>
        <taxon>Sternorrhyncha</taxon>
        <taxon>Aphidomorpha</taxon>
        <taxon>Aphidoidea</taxon>
        <taxon>Aphididae</taxon>
        <taxon>Lachninae</taxon>
        <taxon>Cinara</taxon>
    </lineage>
</organism>
<feature type="coiled-coil region" evidence="1">
    <location>
        <begin position="65"/>
        <end position="97"/>
    </location>
</feature>
<sequence>MLSTLTNSILSVSQKLPIIKSDSNRTTNHNYHPVKSQFKQSLDMADETLKKALKREKREGWGKKIKRIKKEVQGKEIQNIQDENEMLGKEVQETQDDHKVYVISHNTLVTRGFIGFSQSRFAEDLICDGMEIDLSYSKD</sequence>
<feature type="non-terminal residue" evidence="2">
    <location>
        <position position="139"/>
    </location>
</feature>
<dbReference type="Proteomes" id="UP000325440">
    <property type="component" value="Unassembled WGS sequence"/>
</dbReference>
<dbReference type="EMBL" id="CABPRJ010000244">
    <property type="protein sequence ID" value="VVC27597.1"/>
    <property type="molecule type" value="Genomic_DNA"/>
</dbReference>
<accession>A0A5E4MB50</accession>